<dbReference type="InterPro" id="IPR049942">
    <property type="entry name" value="DML1/Misato"/>
</dbReference>
<dbReference type="InterPro" id="IPR036525">
    <property type="entry name" value="Tubulin/FtsZ_GTPase_sf"/>
</dbReference>
<name>A0A8D9AWZ6_9HEMI</name>
<dbReference type="Gene3D" id="3.40.50.1440">
    <property type="entry name" value="Tubulin/FtsZ, GTPase domain"/>
    <property type="match status" value="1"/>
</dbReference>
<dbReference type="PANTHER" id="PTHR13391">
    <property type="entry name" value="MITOCHONDRIAL DISTRIBUTION REGULATOR MISATO"/>
    <property type="match status" value="1"/>
</dbReference>
<protein>
    <submittedName>
        <fullName evidence="2">Protein misato homolog 1</fullName>
    </submittedName>
</protein>
<dbReference type="PANTHER" id="PTHR13391:SF0">
    <property type="entry name" value="PROTEIN MISATO HOMOLOG 1"/>
    <property type="match status" value="1"/>
</dbReference>
<dbReference type="Pfam" id="PF10644">
    <property type="entry name" value="Misat_Tub_SegII"/>
    <property type="match status" value="1"/>
</dbReference>
<dbReference type="GO" id="GO:0007005">
    <property type="term" value="P:mitochondrion organization"/>
    <property type="evidence" value="ECO:0007669"/>
    <property type="project" value="InterPro"/>
</dbReference>
<reference evidence="2" key="1">
    <citation type="submission" date="2021-05" db="EMBL/GenBank/DDBJ databases">
        <authorList>
            <person name="Alioto T."/>
            <person name="Alioto T."/>
            <person name="Gomez Garrido J."/>
        </authorList>
    </citation>
    <scope>NUCLEOTIDE SEQUENCE</scope>
</reference>
<dbReference type="EMBL" id="HBUF01587429">
    <property type="protein sequence ID" value="CAG6772282.1"/>
    <property type="molecule type" value="Transcribed_RNA"/>
</dbReference>
<feature type="domain" description="Misato Segment II tubulin-like" evidence="1">
    <location>
        <begin position="7"/>
        <end position="125"/>
    </location>
</feature>
<dbReference type="InterPro" id="IPR019605">
    <property type="entry name" value="Misato_II_tubulin-like"/>
</dbReference>
<dbReference type="SUPFAM" id="SSF52490">
    <property type="entry name" value="Tubulin nucleotide-binding domain-like"/>
    <property type="match status" value="1"/>
</dbReference>
<accession>A0A8D9AWZ6</accession>
<dbReference type="GO" id="GO:0005739">
    <property type="term" value="C:mitochondrion"/>
    <property type="evidence" value="ECO:0007669"/>
    <property type="project" value="TreeGrafter"/>
</dbReference>
<proteinExistence type="predicted"/>
<sequence length="141" mass="16015">MSPNKGSEIITLQFGQYSNFIGTHWWNLQEAGFDYTPDLISDINHDVLFREGLNHRKEVTFTPRMLLVDLKGSLQTCVNDLYEDVTTQADILNSITTWSPDKVEIVNDSSTSSSKTNEFQEDLKKLENNREGVLSEVVGRS</sequence>
<organism evidence="2">
    <name type="scientific">Cacopsylla melanoneura</name>
    <dbReference type="NCBI Taxonomy" id="428564"/>
    <lineage>
        <taxon>Eukaryota</taxon>
        <taxon>Metazoa</taxon>
        <taxon>Ecdysozoa</taxon>
        <taxon>Arthropoda</taxon>
        <taxon>Hexapoda</taxon>
        <taxon>Insecta</taxon>
        <taxon>Pterygota</taxon>
        <taxon>Neoptera</taxon>
        <taxon>Paraneoptera</taxon>
        <taxon>Hemiptera</taxon>
        <taxon>Sternorrhyncha</taxon>
        <taxon>Psylloidea</taxon>
        <taxon>Psyllidae</taxon>
        <taxon>Psyllinae</taxon>
        <taxon>Cacopsylla</taxon>
    </lineage>
</organism>
<dbReference type="AlphaFoldDB" id="A0A8D9AWZ6"/>
<evidence type="ECO:0000259" key="1">
    <source>
        <dbReference type="Pfam" id="PF10644"/>
    </source>
</evidence>
<evidence type="ECO:0000313" key="2">
    <source>
        <dbReference type="EMBL" id="CAG6772282.1"/>
    </source>
</evidence>